<gene>
    <name evidence="1" type="ORF">IRJ18_08010</name>
</gene>
<protein>
    <submittedName>
        <fullName evidence="1">Uncharacterized protein</fullName>
    </submittedName>
</protein>
<dbReference type="Proteomes" id="UP000632774">
    <property type="component" value="Unassembled WGS sequence"/>
</dbReference>
<sequence>MKTSFKYSLFFILISFYGLHLSAQKLPNKQEISLRAPVNIKIDGKATEWDNQFHAFNHATEVFYTISNDDNNLYLTIQAKDRSVISKILNGGISFTVAAGDKKDKEAQTITYPVFERNARPALNISKSFYEQTATVNAADSIVMQNNRRLEEKSKLIMVTGIKGIDTLISVYNDNDIKAAEKFDNKMAYTYELAVSLKHVGLSVNTPRFNYHIMLNGTSILPDKVPIKFKQVPIMPDAEGLMAAKLGLEAQTTAPTDFWGEYTLAKQ</sequence>
<organism evidence="1 2">
    <name type="scientific">Mucilaginibacter boryungensis</name>
    <dbReference type="NCBI Taxonomy" id="768480"/>
    <lineage>
        <taxon>Bacteria</taxon>
        <taxon>Pseudomonadati</taxon>
        <taxon>Bacteroidota</taxon>
        <taxon>Sphingobacteriia</taxon>
        <taxon>Sphingobacteriales</taxon>
        <taxon>Sphingobacteriaceae</taxon>
        <taxon>Mucilaginibacter</taxon>
    </lineage>
</organism>
<evidence type="ECO:0000313" key="1">
    <source>
        <dbReference type="EMBL" id="MBE9666301.1"/>
    </source>
</evidence>
<proteinExistence type="predicted"/>
<evidence type="ECO:0000313" key="2">
    <source>
        <dbReference type="Proteomes" id="UP000632774"/>
    </source>
</evidence>
<accession>A0ABR9XGA3</accession>
<reference evidence="1 2" key="1">
    <citation type="submission" date="2020-10" db="EMBL/GenBank/DDBJ databases">
        <title>Mucilaginibacter mali sp. nov., isolated from rhizosphere soil of apple orchard.</title>
        <authorList>
            <person name="Lee J.-S."/>
            <person name="Kim H.S."/>
            <person name="Kim J.-S."/>
        </authorList>
    </citation>
    <scope>NUCLEOTIDE SEQUENCE [LARGE SCALE GENOMIC DNA]</scope>
    <source>
        <strain evidence="1 2">KCTC 23157</strain>
    </source>
</reference>
<keyword evidence="2" id="KW-1185">Reference proteome</keyword>
<dbReference type="EMBL" id="JADFFM010000001">
    <property type="protein sequence ID" value="MBE9666301.1"/>
    <property type="molecule type" value="Genomic_DNA"/>
</dbReference>
<comment type="caution">
    <text evidence="1">The sequence shown here is derived from an EMBL/GenBank/DDBJ whole genome shotgun (WGS) entry which is preliminary data.</text>
</comment>
<name>A0ABR9XGA3_9SPHI</name>
<dbReference type="RefSeq" id="WP_194105669.1">
    <property type="nucleotide sequence ID" value="NZ_JADFFM010000001.1"/>
</dbReference>